<evidence type="ECO:0000256" key="4">
    <source>
        <dbReference type="ARBA" id="ARBA00012616"/>
    </source>
</evidence>
<evidence type="ECO:0000256" key="9">
    <source>
        <dbReference type="ARBA" id="ARBA00031395"/>
    </source>
</evidence>
<dbReference type="InterPro" id="IPR028896">
    <property type="entry name" value="GcvT/YgfZ/DmdA"/>
</dbReference>
<dbReference type="SUPFAM" id="SSF103025">
    <property type="entry name" value="Folate-binding domain"/>
    <property type="match status" value="1"/>
</dbReference>
<dbReference type="STRING" id="1037660.A0A066VLI1"/>
<dbReference type="Proteomes" id="UP000027361">
    <property type="component" value="Unassembled WGS sequence"/>
</dbReference>
<dbReference type="Gene3D" id="3.30.1360.120">
    <property type="entry name" value="Probable tRNA modification gtpase trme, domain 1"/>
    <property type="match status" value="1"/>
</dbReference>
<evidence type="ECO:0000259" key="14">
    <source>
        <dbReference type="Pfam" id="PF08669"/>
    </source>
</evidence>
<dbReference type="Pfam" id="PF08669">
    <property type="entry name" value="GCV_T_C"/>
    <property type="match status" value="1"/>
</dbReference>
<dbReference type="GO" id="GO:0004047">
    <property type="term" value="F:aminomethyltransferase activity"/>
    <property type="evidence" value="ECO:0007669"/>
    <property type="project" value="UniProtKB-EC"/>
</dbReference>
<keyword evidence="7 12" id="KW-0809">Transit peptide</keyword>
<comment type="catalytic activity">
    <reaction evidence="10 12">
        <text>N(6)-[(R)-S(8)-aminomethyldihydrolipoyl]-L-lysyl-[protein] + (6S)-5,6,7,8-tetrahydrofolate = N(6)-[(R)-dihydrolipoyl]-L-lysyl-[protein] + (6R)-5,10-methylene-5,6,7,8-tetrahydrofolate + NH4(+)</text>
        <dbReference type="Rhea" id="RHEA:16945"/>
        <dbReference type="Rhea" id="RHEA-COMP:10475"/>
        <dbReference type="Rhea" id="RHEA-COMP:10492"/>
        <dbReference type="ChEBI" id="CHEBI:15636"/>
        <dbReference type="ChEBI" id="CHEBI:28938"/>
        <dbReference type="ChEBI" id="CHEBI:57453"/>
        <dbReference type="ChEBI" id="CHEBI:83100"/>
        <dbReference type="ChEBI" id="CHEBI:83143"/>
        <dbReference type="EC" id="2.1.2.10"/>
    </reaction>
</comment>
<dbReference type="GO" id="GO:0006546">
    <property type="term" value="P:glycine catabolic process"/>
    <property type="evidence" value="ECO:0007669"/>
    <property type="project" value="InterPro"/>
</dbReference>
<dbReference type="InterPro" id="IPR029043">
    <property type="entry name" value="GcvT/YgfZ_C"/>
</dbReference>
<evidence type="ECO:0000313" key="16">
    <source>
        <dbReference type="Proteomes" id="UP000027361"/>
    </source>
</evidence>
<dbReference type="InterPro" id="IPR027266">
    <property type="entry name" value="TrmE/GcvT-like"/>
</dbReference>
<evidence type="ECO:0000313" key="15">
    <source>
        <dbReference type="EMBL" id="KDN42607.1"/>
    </source>
</evidence>
<accession>A0A066VLI1</accession>
<dbReference type="InterPro" id="IPR013977">
    <property type="entry name" value="GcvT_C"/>
</dbReference>
<dbReference type="GO" id="GO:0005960">
    <property type="term" value="C:glycine cleavage complex"/>
    <property type="evidence" value="ECO:0007669"/>
    <property type="project" value="InterPro"/>
</dbReference>
<evidence type="ECO:0000259" key="13">
    <source>
        <dbReference type="Pfam" id="PF01571"/>
    </source>
</evidence>
<dbReference type="Gene3D" id="2.40.30.110">
    <property type="entry name" value="Aminomethyltransferase beta-barrel domains"/>
    <property type="match status" value="1"/>
</dbReference>
<evidence type="ECO:0000256" key="2">
    <source>
        <dbReference type="ARBA" id="ARBA00008609"/>
    </source>
</evidence>
<dbReference type="Gene3D" id="4.10.1250.10">
    <property type="entry name" value="Aminomethyltransferase fragment"/>
    <property type="match status" value="1"/>
</dbReference>
<dbReference type="EMBL" id="JMSN01000068">
    <property type="protein sequence ID" value="KDN42607.1"/>
    <property type="molecule type" value="Genomic_DNA"/>
</dbReference>
<evidence type="ECO:0000256" key="6">
    <source>
        <dbReference type="ARBA" id="ARBA00022679"/>
    </source>
</evidence>
<evidence type="ECO:0000256" key="12">
    <source>
        <dbReference type="RuleBase" id="RU003981"/>
    </source>
</evidence>
<dbReference type="FunFam" id="3.30.70.1400:FF:000001">
    <property type="entry name" value="Aminomethyltransferase"/>
    <property type="match status" value="1"/>
</dbReference>
<dbReference type="FunFam" id="4.10.1250.10:FF:000002">
    <property type="entry name" value="Aminomethyltransferase"/>
    <property type="match status" value="1"/>
</dbReference>
<dbReference type="InterPro" id="IPR006223">
    <property type="entry name" value="GcvT"/>
</dbReference>
<comment type="caution">
    <text evidence="15">The sequence shown here is derived from an EMBL/GenBank/DDBJ whole genome shotgun (WGS) entry which is preliminary data.</text>
</comment>
<comment type="subcellular location">
    <subcellularLocation>
        <location evidence="1 12">Mitochondrion</location>
    </subcellularLocation>
</comment>
<keyword evidence="16" id="KW-1185">Reference proteome</keyword>
<dbReference type="RefSeq" id="XP_013242107.1">
    <property type="nucleotide sequence ID" value="XM_013386653.1"/>
</dbReference>
<dbReference type="FunFam" id="2.40.30.110:FF:000002">
    <property type="entry name" value="Aminomethyltransferase"/>
    <property type="match status" value="1"/>
</dbReference>
<dbReference type="NCBIfam" id="TIGR00528">
    <property type="entry name" value="gcvT"/>
    <property type="match status" value="1"/>
</dbReference>
<evidence type="ECO:0000256" key="5">
    <source>
        <dbReference type="ARBA" id="ARBA00022576"/>
    </source>
</evidence>
<sequence length="467" mass="49684">MSSPQVLSVLRKAARPSGAAAAIFAPATSEIFSGRAVALRAARQPASRSLHSANIRPVAVICHPQNGPRSTCKRTFASTAAARDNASKLDRTALHDFHVANGGNMVAFGGYSMPLSYSSATPLASHKHVRSAAGLFDVGHMVQHHFSGPGAGAFLELLTPSSLQSGLPEFGSTLSVLLNEQGGILDDTVITKQKDGKFYVVTNAGRRQEDLAWFRKQLEKWKAAGKPEVKHEVLSDHGLIALQGPQAALTLKKHVSGVDLSTLTFGRSAFATVAGIEGCHIARGGYTGEDGFEISIPSPSTTVAVTEALAADPAVELAGLAARDSLRLEAGMCLYGHDLDESVSPIEGALAWVVSKDRREKADFLGAERVLRELKDGPQRRRVGFVVEGPPAREGAQIYDEAGAEVIGRITSGIPSPTLGKNIAMGLIKNGHHKKDTKVQVEVRKSLRPAQVARMPFVPTKFYRGTQ</sequence>
<keyword evidence="8 12" id="KW-0496">Mitochondrion</keyword>
<dbReference type="PIRSF" id="PIRSF006487">
    <property type="entry name" value="GcvT"/>
    <property type="match status" value="1"/>
</dbReference>
<evidence type="ECO:0000256" key="11">
    <source>
        <dbReference type="PIRSR" id="PIRSR006487-1"/>
    </source>
</evidence>
<dbReference type="OMA" id="MPVQYPA"/>
<proteinExistence type="inferred from homology"/>
<dbReference type="PANTHER" id="PTHR43757">
    <property type="entry name" value="AMINOMETHYLTRANSFERASE"/>
    <property type="match status" value="1"/>
</dbReference>
<dbReference type="AlphaFoldDB" id="A0A066VLI1"/>
<dbReference type="PANTHER" id="PTHR43757:SF2">
    <property type="entry name" value="AMINOMETHYLTRANSFERASE, MITOCHONDRIAL"/>
    <property type="match status" value="1"/>
</dbReference>
<dbReference type="EC" id="2.1.2.10" evidence="4 12"/>
<dbReference type="HOGENOM" id="CLU_007884_10_0_1"/>
<dbReference type="NCBIfam" id="NF001567">
    <property type="entry name" value="PRK00389.1"/>
    <property type="match status" value="1"/>
</dbReference>
<feature type="binding site" evidence="11">
    <location>
        <position position="293"/>
    </location>
    <ligand>
        <name>substrate</name>
    </ligand>
</feature>
<evidence type="ECO:0000256" key="10">
    <source>
        <dbReference type="ARBA" id="ARBA00047665"/>
    </source>
</evidence>
<dbReference type="InParanoid" id="A0A066VLI1"/>
<comment type="function">
    <text evidence="12">The glycine cleavage system catalyzes the degradation of glycine.</text>
</comment>
<gene>
    <name evidence="15" type="ORF">K437DRAFT_257792</name>
</gene>
<evidence type="ECO:0000256" key="7">
    <source>
        <dbReference type="ARBA" id="ARBA00022946"/>
    </source>
</evidence>
<dbReference type="GeneID" id="25264788"/>
<keyword evidence="6 12" id="KW-0808">Transferase</keyword>
<dbReference type="InterPro" id="IPR006222">
    <property type="entry name" value="GCVT_N"/>
</dbReference>
<dbReference type="GO" id="GO:0008483">
    <property type="term" value="F:transaminase activity"/>
    <property type="evidence" value="ECO:0007669"/>
    <property type="project" value="UniProtKB-KW"/>
</dbReference>
<organism evidence="15 16">
    <name type="scientific">Tilletiaria anomala (strain ATCC 24038 / CBS 436.72 / UBC 951)</name>
    <dbReference type="NCBI Taxonomy" id="1037660"/>
    <lineage>
        <taxon>Eukaryota</taxon>
        <taxon>Fungi</taxon>
        <taxon>Dikarya</taxon>
        <taxon>Basidiomycota</taxon>
        <taxon>Ustilaginomycotina</taxon>
        <taxon>Exobasidiomycetes</taxon>
        <taxon>Georgefischeriales</taxon>
        <taxon>Tilletiariaceae</taxon>
        <taxon>Tilletiaria</taxon>
    </lineage>
</organism>
<feature type="domain" description="Aminomethyltransferase C-terminal" evidence="14">
    <location>
        <begin position="380"/>
        <end position="458"/>
    </location>
</feature>
<evidence type="ECO:0000256" key="8">
    <source>
        <dbReference type="ARBA" id="ARBA00023128"/>
    </source>
</evidence>
<dbReference type="GO" id="GO:0005739">
    <property type="term" value="C:mitochondrion"/>
    <property type="evidence" value="ECO:0007669"/>
    <property type="project" value="UniProtKB-SubCell"/>
</dbReference>
<reference evidence="15 16" key="1">
    <citation type="submission" date="2014-05" db="EMBL/GenBank/DDBJ databases">
        <title>Draft genome sequence of a rare smut relative, Tilletiaria anomala UBC 951.</title>
        <authorList>
            <consortium name="DOE Joint Genome Institute"/>
            <person name="Toome M."/>
            <person name="Kuo A."/>
            <person name="Henrissat B."/>
            <person name="Lipzen A."/>
            <person name="Tritt A."/>
            <person name="Yoshinaga Y."/>
            <person name="Zane M."/>
            <person name="Barry K."/>
            <person name="Grigoriev I.V."/>
            <person name="Spatafora J.W."/>
            <person name="Aimea M.C."/>
        </authorList>
    </citation>
    <scope>NUCLEOTIDE SEQUENCE [LARGE SCALE GENOMIC DNA]</scope>
    <source>
        <strain evidence="15 16">UBC 951</strain>
    </source>
</reference>
<dbReference type="Pfam" id="PF01571">
    <property type="entry name" value="GCV_T"/>
    <property type="match status" value="1"/>
</dbReference>
<keyword evidence="5 12" id="KW-0032">Aminotransferase</keyword>
<dbReference type="FunCoup" id="A0A066VLI1">
    <property type="interactions" value="244"/>
</dbReference>
<evidence type="ECO:0000256" key="3">
    <source>
        <dbReference type="ARBA" id="ARBA00011690"/>
    </source>
</evidence>
<feature type="domain" description="GCVT N-terminal" evidence="13">
    <location>
        <begin position="94"/>
        <end position="357"/>
    </location>
</feature>
<protein>
    <recommendedName>
        <fullName evidence="4 12">Aminomethyltransferase</fullName>
        <ecNumber evidence="4 12">2.1.2.10</ecNumber>
    </recommendedName>
    <alternativeName>
        <fullName evidence="9 12">Glycine cleavage system T protein</fullName>
    </alternativeName>
</protein>
<evidence type="ECO:0000256" key="1">
    <source>
        <dbReference type="ARBA" id="ARBA00004173"/>
    </source>
</evidence>
<dbReference type="SUPFAM" id="SSF101790">
    <property type="entry name" value="Aminomethyltransferase beta-barrel domain"/>
    <property type="match status" value="1"/>
</dbReference>
<comment type="subunit">
    <text evidence="3 12">The glycine cleavage system is composed of four proteins: P, T, L and H.</text>
</comment>
<comment type="similarity">
    <text evidence="2 12">Belongs to the GcvT family.</text>
</comment>
<dbReference type="Gene3D" id="3.30.70.1400">
    <property type="entry name" value="Aminomethyltransferase beta-barrel domains"/>
    <property type="match status" value="1"/>
</dbReference>
<name>A0A066VLI1_TILAU</name>
<dbReference type="OrthoDB" id="10263536at2759"/>